<sequence length="153" mass="16358">MTEHDATTTPRRRRKLRVFLGVLVVAALVCAAVGVIYVNWSGPTREPRAVAEPISVTQGDPFAFGGFLYEADWELRGAGGTLTISGLVATNTGESLYFPDITVTLEQGSGAVAMITCSGSTIKPGESTFLQCRSDDDVPSEYDRLVVTDDHSS</sequence>
<dbReference type="Proteomes" id="UP000826651">
    <property type="component" value="Unassembled WGS sequence"/>
</dbReference>
<comment type="caution">
    <text evidence="2">The sequence shown here is derived from an EMBL/GenBank/DDBJ whole genome shotgun (WGS) entry which is preliminary data.</text>
</comment>
<protein>
    <recommendedName>
        <fullName evidence="4">tRNA_anti-like</fullName>
    </recommendedName>
</protein>
<name>A0ABS7S3X4_9MICO</name>
<accession>A0ABS7S3X4</accession>
<keyword evidence="3" id="KW-1185">Reference proteome</keyword>
<proteinExistence type="predicted"/>
<gene>
    <name evidence="2" type="ORF">KCQ71_02550</name>
</gene>
<evidence type="ECO:0008006" key="4">
    <source>
        <dbReference type="Google" id="ProtNLM"/>
    </source>
</evidence>
<dbReference type="RefSeq" id="WP_223402509.1">
    <property type="nucleotide sequence ID" value="NZ_JAGSHT010000002.1"/>
</dbReference>
<evidence type="ECO:0000313" key="2">
    <source>
        <dbReference type="EMBL" id="MBZ2195020.1"/>
    </source>
</evidence>
<keyword evidence="1" id="KW-0472">Membrane</keyword>
<keyword evidence="1" id="KW-0812">Transmembrane</keyword>
<evidence type="ECO:0000313" key="3">
    <source>
        <dbReference type="Proteomes" id="UP000826651"/>
    </source>
</evidence>
<organism evidence="2 3">
    <name type="scientific">Occultella gossypii</name>
    <dbReference type="NCBI Taxonomy" id="2800820"/>
    <lineage>
        <taxon>Bacteria</taxon>
        <taxon>Bacillati</taxon>
        <taxon>Actinomycetota</taxon>
        <taxon>Actinomycetes</taxon>
        <taxon>Micrococcales</taxon>
        <taxon>Ruaniaceae</taxon>
        <taxon>Occultella</taxon>
    </lineage>
</organism>
<dbReference type="EMBL" id="JAGSHT010000002">
    <property type="protein sequence ID" value="MBZ2195020.1"/>
    <property type="molecule type" value="Genomic_DNA"/>
</dbReference>
<reference evidence="2 3" key="1">
    <citation type="submission" date="2021-04" db="EMBL/GenBank/DDBJ databases">
        <title>Ruania sp. nov., isolated from sandy soil of mangrove forest.</title>
        <authorList>
            <person name="Ge X."/>
            <person name="Huang R."/>
            <person name="Liu W."/>
        </authorList>
    </citation>
    <scope>NUCLEOTIDE SEQUENCE [LARGE SCALE GENOMIC DNA]</scope>
    <source>
        <strain evidence="2 3">N2-46</strain>
    </source>
</reference>
<keyword evidence="1" id="KW-1133">Transmembrane helix</keyword>
<feature type="transmembrane region" description="Helical" evidence="1">
    <location>
        <begin position="18"/>
        <end position="40"/>
    </location>
</feature>
<evidence type="ECO:0000256" key="1">
    <source>
        <dbReference type="SAM" id="Phobius"/>
    </source>
</evidence>